<dbReference type="EMBL" id="BSTJ01000012">
    <property type="protein sequence ID" value="GLY79644.1"/>
    <property type="molecule type" value="Genomic_DNA"/>
</dbReference>
<evidence type="ECO:0000313" key="7">
    <source>
        <dbReference type="Proteomes" id="UP001165135"/>
    </source>
</evidence>
<dbReference type="PIRSF" id="PIRSF036625">
    <property type="entry name" value="GAF_ANTAR"/>
    <property type="match status" value="1"/>
</dbReference>
<evidence type="ECO:0000256" key="1">
    <source>
        <dbReference type="ARBA" id="ARBA00022679"/>
    </source>
</evidence>
<dbReference type="InterPro" id="IPR036388">
    <property type="entry name" value="WH-like_DNA-bd_sf"/>
</dbReference>
<evidence type="ECO:0000256" key="2">
    <source>
        <dbReference type="ARBA" id="ARBA00022777"/>
    </source>
</evidence>
<dbReference type="InterPro" id="IPR005561">
    <property type="entry name" value="ANTAR"/>
</dbReference>
<dbReference type="InterPro" id="IPR003018">
    <property type="entry name" value="GAF"/>
</dbReference>
<protein>
    <recommendedName>
        <fullName evidence="5">ANTAR domain-containing protein</fullName>
    </recommendedName>
</protein>
<evidence type="ECO:0000259" key="5">
    <source>
        <dbReference type="PROSITE" id="PS50921"/>
    </source>
</evidence>
<keyword evidence="3" id="KW-0805">Transcription regulation</keyword>
<dbReference type="SMART" id="SM01012">
    <property type="entry name" value="ANTAR"/>
    <property type="match status" value="1"/>
</dbReference>
<dbReference type="AlphaFoldDB" id="A0A9W6VTZ9"/>
<dbReference type="Gene3D" id="3.30.450.40">
    <property type="match status" value="1"/>
</dbReference>
<dbReference type="GO" id="GO:0016301">
    <property type="term" value="F:kinase activity"/>
    <property type="evidence" value="ECO:0007669"/>
    <property type="project" value="UniProtKB-KW"/>
</dbReference>
<keyword evidence="1" id="KW-0808">Transferase</keyword>
<dbReference type="InterPro" id="IPR012074">
    <property type="entry name" value="GAF_ANTAR"/>
</dbReference>
<reference evidence="6" key="1">
    <citation type="submission" date="2023-03" db="EMBL/GenBank/DDBJ databases">
        <title>Actinoallomurus iriomotensis NBRC 103681.</title>
        <authorList>
            <person name="Ichikawa N."/>
            <person name="Sato H."/>
            <person name="Tonouchi N."/>
        </authorList>
    </citation>
    <scope>NUCLEOTIDE SEQUENCE</scope>
    <source>
        <strain evidence="6">NBRC 103681</strain>
    </source>
</reference>
<comment type="caution">
    <text evidence="6">The sequence shown here is derived from an EMBL/GenBank/DDBJ whole genome shotgun (WGS) entry which is preliminary data.</text>
</comment>
<organism evidence="6 7">
    <name type="scientific">Actinoallomurus iriomotensis</name>
    <dbReference type="NCBI Taxonomy" id="478107"/>
    <lineage>
        <taxon>Bacteria</taxon>
        <taxon>Bacillati</taxon>
        <taxon>Actinomycetota</taxon>
        <taxon>Actinomycetes</taxon>
        <taxon>Streptosporangiales</taxon>
        <taxon>Thermomonosporaceae</taxon>
        <taxon>Actinoallomurus</taxon>
    </lineage>
</organism>
<gene>
    <name evidence="6" type="ORF">Airi01_079110</name>
</gene>
<keyword evidence="2" id="KW-0418">Kinase</keyword>
<keyword evidence="4" id="KW-0804">Transcription</keyword>
<dbReference type="Proteomes" id="UP001165135">
    <property type="component" value="Unassembled WGS sequence"/>
</dbReference>
<dbReference type="SUPFAM" id="SSF52172">
    <property type="entry name" value="CheY-like"/>
    <property type="match status" value="1"/>
</dbReference>
<feature type="domain" description="ANTAR" evidence="5">
    <location>
        <begin position="178"/>
        <end position="239"/>
    </location>
</feature>
<dbReference type="InterPro" id="IPR029016">
    <property type="entry name" value="GAF-like_dom_sf"/>
</dbReference>
<sequence>MTRSVDSPQPLPALDELTRLLLAAGTVKDVLRRVVIAARHVIPGTDLVSITIRDEDGTAATPVGTGHEAIELDQSQYRSGTGPCVDAADPAGPAYSLNNDLRGETAWPVFAADATAHGYRSVLSTALLPVPETDWSTGALNAYSARTNAFDDGARDLAFLLATHASLALALVHTRRTLADAETTALHLRQAVESRTVIGQATGILMARRGLTADEAFEVLSRTSQDHNIKLARLAAVLTEAPHIADQI</sequence>
<dbReference type="Pfam" id="PF13185">
    <property type="entry name" value="GAF_2"/>
    <property type="match status" value="1"/>
</dbReference>
<name>A0A9W6VTZ9_9ACTN</name>
<dbReference type="RefSeq" id="WP_285631429.1">
    <property type="nucleotide sequence ID" value="NZ_BSTJ01000012.1"/>
</dbReference>
<evidence type="ECO:0000256" key="4">
    <source>
        <dbReference type="ARBA" id="ARBA00023163"/>
    </source>
</evidence>
<dbReference type="Pfam" id="PF03861">
    <property type="entry name" value="ANTAR"/>
    <property type="match status" value="1"/>
</dbReference>
<dbReference type="PROSITE" id="PS50921">
    <property type="entry name" value="ANTAR"/>
    <property type="match status" value="1"/>
</dbReference>
<evidence type="ECO:0000256" key="3">
    <source>
        <dbReference type="ARBA" id="ARBA00023015"/>
    </source>
</evidence>
<dbReference type="InterPro" id="IPR011006">
    <property type="entry name" value="CheY-like_superfamily"/>
</dbReference>
<proteinExistence type="predicted"/>
<evidence type="ECO:0000313" key="6">
    <source>
        <dbReference type="EMBL" id="GLY79644.1"/>
    </source>
</evidence>
<dbReference type="Gene3D" id="1.10.10.10">
    <property type="entry name" value="Winged helix-like DNA-binding domain superfamily/Winged helix DNA-binding domain"/>
    <property type="match status" value="1"/>
</dbReference>
<dbReference type="GO" id="GO:0003723">
    <property type="term" value="F:RNA binding"/>
    <property type="evidence" value="ECO:0007669"/>
    <property type="project" value="InterPro"/>
</dbReference>
<accession>A0A9W6VTZ9</accession>
<dbReference type="SUPFAM" id="SSF55781">
    <property type="entry name" value="GAF domain-like"/>
    <property type="match status" value="1"/>
</dbReference>